<dbReference type="GeneID" id="26809900"/>
<sequence length="107" mass="12049">MALSIDDLGKNGICDAIHQAWAKRNILFMFIDQRGLFNIRDKLPPTASSLDSPPGERAILPVIPREVFGVANKLGVQGRFVNNTLYPVGEIANLLKVRRPFRRRPIR</sequence>
<accession>A0A0L1J0A4</accession>
<comment type="caution">
    <text evidence="1">The sequence shown here is derived from an EMBL/GenBank/DDBJ whole genome shotgun (WGS) entry which is preliminary data.</text>
</comment>
<reference evidence="1 2" key="1">
    <citation type="submission" date="2014-06" db="EMBL/GenBank/DDBJ databases">
        <title>The Genome of the Aflatoxigenic Filamentous Fungus Aspergillus nomius.</title>
        <authorList>
            <person name="Moore M.G."/>
            <person name="Shannon B.M."/>
            <person name="Brian M.M."/>
        </authorList>
    </citation>
    <scope>NUCLEOTIDE SEQUENCE [LARGE SCALE GENOMIC DNA]</scope>
    <source>
        <strain evidence="1 2">NRRL 13137</strain>
    </source>
</reference>
<dbReference type="EMBL" id="JNOM01000168">
    <property type="protein sequence ID" value="KNG85199.1"/>
    <property type="molecule type" value="Genomic_DNA"/>
</dbReference>
<dbReference type="AlphaFoldDB" id="A0A0L1J0A4"/>
<gene>
    <name evidence="1" type="ORF">ANOM_008096</name>
</gene>
<protein>
    <submittedName>
        <fullName evidence="1">Uncharacterized protein</fullName>
    </submittedName>
</protein>
<organism evidence="1 2">
    <name type="scientific">Aspergillus nomiae NRRL (strain ATCC 15546 / NRRL 13137 / CBS 260.88 / M93)</name>
    <dbReference type="NCBI Taxonomy" id="1509407"/>
    <lineage>
        <taxon>Eukaryota</taxon>
        <taxon>Fungi</taxon>
        <taxon>Dikarya</taxon>
        <taxon>Ascomycota</taxon>
        <taxon>Pezizomycotina</taxon>
        <taxon>Eurotiomycetes</taxon>
        <taxon>Eurotiomycetidae</taxon>
        <taxon>Eurotiales</taxon>
        <taxon>Aspergillaceae</taxon>
        <taxon>Aspergillus</taxon>
        <taxon>Aspergillus subgen. Circumdati</taxon>
    </lineage>
</organism>
<name>A0A0L1J0A4_ASPN3</name>
<evidence type="ECO:0000313" key="2">
    <source>
        <dbReference type="Proteomes" id="UP000037505"/>
    </source>
</evidence>
<proteinExistence type="predicted"/>
<keyword evidence="2" id="KW-1185">Reference proteome</keyword>
<dbReference type="Proteomes" id="UP000037505">
    <property type="component" value="Unassembled WGS sequence"/>
</dbReference>
<evidence type="ECO:0000313" key="1">
    <source>
        <dbReference type="EMBL" id="KNG85199.1"/>
    </source>
</evidence>
<dbReference type="RefSeq" id="XP_015406122.1">
    <property type="nucleotide sequence ID" value="XM_015553352.1"/>
</dbReference>
<dbReference type="OrthoDB" id="2156052at2759"/>